<accession>A0A183KN75</accession>
<name>A0A183KN75_9TREM</name>
<reference evidence="3" key="1">
    <citation type="submission" date="2016-06" db="UniProtKB">
        <authorList>
            <consortium name="WormBaseParasite"/>
        </authorList>
    </citation>
    <scope>IDENTIFICATION</scope>
</reference>
<reference evidence="1 2" key="2">
    <citation type="submission" date="2018-11" db="EMBL/GenBank/DDBJ databases">
        <authorList>
            <consortium name="Pathogen Informatics"/>
        </authorList>
    </citation>
    <scope>NUCLEOTIDE SEQUENCE [LARGE SCALE GENOMIC DNA]</scope>
    <source>
        <strain evidence="1">Dakar</strain>
        <strain evidence="2">Dakar, Senegal</strain>
    </source>
</reference>
<evidence type="ECO:0000313" key="1">
    <source>
        <dbReference type="EMBL" id="VDP61677.1"/>
    </source>
</evidence>
<dbReference type="STRING" id="6186.A0A183KN75"/>
<evidence type="ECO:0000313" key="3">
    <source>
        <dbReference type="WBParaSite" id="SCUD_0001650501-mRNA-1"/>
    </source>
</evidence>
<dbReference type="EMBL" id="UZAK01038723">
    <property type="protein sequence ID" value="VDP61677.1"/>
    <property type="molecule type" value="Genomic_DNA"/>
</dbReference>
<evidence type="ECO:0000313" key="2">
    <source>
        <dbReference type="Proteomes" id="UP000279833"/>
    </source>
</evidence>
<dbReference type="Proteomes" id="UP000279833">
    <property type="component" value="Unassembled WGS sequence"/>
</dbReference>
<gene>
    <name evidence="1" type="ORF">SCUD_LOCUS16502</name>
</gene>
<organism evidence="3">
    <name type="scientific">Schistosoma curassoni</name>
    <dbReference type="NCBI Taxonomy" id="6186"/>
    <lineage>
        <taxon>Eukaryota</taxon>
        <taxon>Metazoa</taxon>
        <taxon>Spiralia</taxon>
        <taxon>Lophotrochozoa</taxon>
        <taxon>Platyhelminthes</taxon>
        <taxon>Trematoda</taxon>
        <taxon>Digenea</taxon>
        <taxon>Strigeidida</taxon>
        <taxon>Schistosomatoidea</taxon>
        <taxon>Schistosomatidae</taxon>
        <taxon>Schistosoma</taxon>
    </lineage>
</organism>
<dbReference type="WBParaSite" id="SCUD_0001650501-mRNA-1">
    <property type="protein sequence ID" value="SCUD_0001650501-mRNA-1"/>
    <property type="gene ID" value="SCUD_0001650501"/>
</dbReference>
<protein>
    <submittedName>
        <fullName evidence="3">PB1 domain-containing protein</fullName>
    </submittedName>
</protein>
<proteinExistence type="predicted"/>
<keyword evidence="2" id="KW-1185">Reference proteome</keyword>
<sequence>MTAHFNKLVRAPKQTIKDFIIQLRIQASKCNFGEQLHIRFRDRLIAGINNSKLQNIIQILFGAFQADKDIYFTYEDFNNDPRDAITKDHGALLSNVKKSAILQKPQTAKVPFRHVNQSTVTQSATT</sequence>
<dbReference type="AlphaFoldDB" id="A0A183KN75"/>